<protein>
    <submittedName>
        <fullName evidence="1">Uncharacterized protein</fullName>
    </submittedName>
</protein>
<dbReference type="AlphaFoldDB" id="A0A0H2S9E5"/>
<proteinExistence type="predicted"/>
<reference evidence="1 2" key="1">
    <citation type="submission" date="2015-04" db="EMBL/GenBank/DDBJ databases">
        <title>Complete genome sequence of Schizopora paradoxa KUC8140, a cosmopolitan wood degrader in East Asia.</title>
        <authorList>
            <consortium name="DOE Joint Genome Institute"/>
            <person name="Min B."/>
            <person name="Park H."/>
            <person name="Jang Y."/>
            <person name="Kim J.-J."/>
            <person name="Kim K.H."/>
            <person name="Pangilinan J."/>
            <person name="Lipzen A."/>
            <person name="Riley R."/>
            <person name="Grigoriev I.V."/>
            <person name="Spatafora J.W."/>
            <person name="Choi I.-G."/>
        </authorList>
    </citation>
    <scope>NUCLEOTIDE SEQUENCE [LARGE SCALE GENOMIC DNA]</scope>
    <source>
        <strain evidence="1 2">KUC8140</strain>
    </source>
</reference>
<keyword evidence="2" id="KW-1185">Reference proteome</keyword>
<name>A0A0H2S9E5_9AGAM</name>
<dbReference type="InParanoid" id="A0A0H2S9E5"/>
<accession>A0A0H2S9E5</accession>
<sequence>MSVNYPRLPLSLPFSSYLAPPCRGCASFLPPSIAGARASSSTSAFRHFRLFLTLFSSSCINVRRYETQRMCGCLEGRCMCMS</sequence>
<dbReference type="EMBL" id="KQ085895">
    <property type="protein sequence ID" value="KLO18353.1"/>
    <property type="molecule type" value="Genomic_DNA"/>
</dbReference>
<gene>
    <name evidence="1" type="ORF">SCHPADRAFT_121751</name>
</gene>
<evidence type="ECO:0000313" key="1">
    <source>
        <dbReference type="EMBL" id="KLO18353.1"/>
    </source>
</evidence>
<dbReference type="Proteomes" id="UP000053477">
    <property type="component" value="Unassembled WGS sequence"/>
</dbReference>
<organism evidence="1 2">
    <name type="scientific">Schizopora paradoxa</name>
    <dbReference type="NCBI Taxonomy" id="27342"/>
    <lineage>
        <taxon>Eukaryota</taxon>
        <taxon>Fungi</taxon>
        <taxon>Dikarya</taxon>
        <taxon>Basidiomycota</taxon>
        <taxon>Agaricomycotina</taxon>
        <taxon>Agaricomycetes</taxon>
        <taxon>Hymenochaetales</taxon>
        <taxon>Schizoporaceae</taxon>
        <taxon>Schizopora</taxon>
    </lineage>
</organism>
<evidence type="ECO:0000313" key="2">
    <source>
        <dbReference type="Proteomes" id="UP000053477"/>
    </source>
</evidence>